<name>A0A7M5X031_9CNID</name>
<dbReference type="RefSeq" id="XP_066936579.1">
    <property type="nucleotide sequence ID" value="XM_067080478.1"/>
</dbReference>
<protein>
    <submittedName>
        <fullName evidence="2">Uncharacterized protein</fullName>
    </submittedName>
</protein>
<dbReference type="GeneID" id="136824321"/>
<dbReference type="AlphaFoldDB" id="A0A7M5X031"/>
<feature type="signal peptide" evidence="1">
    <location>
        <begin position="1"/>
        <end position="23"/>
    </location>
</feature>
<keyword evidence="3" id="KW-1185">Reference proteome</keyword>
<organism evidence="2 3">
    <name type="scientific">Clytia hemisphaerica</name>
    <dbReference type="NCBI Taxonomy" id="252671"/>
    <lineage>
        <taxon>Eukaryota</taxon>
        <taxon>Metazoa</taxon>
        <taxon>Cnidaria</taxon>
        <taxon>Hydrozoa</taxon>
        <taxon>Hydroidolina</taxon>
        <taxon>Leptothecata</taxon>
        <taxon>Obeliida</taxon>
        <taxon>Clytiidae</taxon>
        <taxon>Clytia</taxon>
    </lineage>
</organism>
<reference evidence="2" key="1">
    <citation type="submission" date="2021-01" db="UniProtKB">
        <authorList>
            <consortium name="EnsemblMetazoa"/>
        </authorList>
    </citation>
    <scope>IDENTIFICATION</scope>
</reference>
<feature type="chain" id="PRO_5029709242" evidence="1">
    <location>
        <begin position="24"/>
        <end position="445"/>
    </location>
</feature>
<dbReference type="Proteomes" id="UP000594262">
    <property type="component" value="Unplaced"/>
</dbReference>
<sequence>MEPFKFVFVLCSCAIFNFNFKTASPCMALTGPAGQKKCMSITGYNGMQWATCLTSTFVERKSSGRHKCKYYYYKFCWYQCEMDVNNRGSGAISTPCQCQTLNEVMMPDLPGDCYSPSGDNCNWYTTCLLPSTQCSSERFKYTVTFLQELCRMASNTSFSSAARNWFKEAQGCIQIELTLLLKQSSSIGCNQFQSKYESVFDCCLLRKSQCAYYNRNPFNYCLLDQNDFPQFVNSIGSKLHKNTLESIKAISQIWGLGYRECSWNQDIPAQSHYQFLEITLQEVNGTENTANRLVNETQKLDMALKMRCLLDDLGSIKDSSYHIFNQNLIAERLDEIKMYLLLDISRVQDTDIVNSLLQKALTGELSSIFKTSRLDTLFRIDKISHCRNRKCSIKEITVPLPKSLEEELKQCSQLNNKNVTSDAAMKTNNFTFLFFLRIFVSKFYI</sequence>
<accession>A0A7M5X031</accession>
<evidence type="ECO:0000256" key="1">
    <source>
        <dbReference type="SAM" id="SignalP"/>
    </source>
</evidence>
<keyword evidence="1" id="KW-0732">Signal</keyword>
<proteinExistence type="predicted"/>
<dbReference type="EnsemblMetazoa" id="CLYHEMT015625.1">
    <property type="protein sequence ID" value="CLYHEMP015625.1"/>
    <property type="gene ID" value="CLYHEMG015625"/>
</dbReference>
<evidence type="ECO:0000313" key="3">
    <source>
        <dbReference type="Proteomes" id="UP000594262"/>
    </source>
</evidence>
<evidence type="ECO:0000313" key="2">
    <source>
        <dbReference type="EnsemblMetazoa" id="CLYHEMP015625.1"/>
    </source>
</evidence>